<gene>
    <name evidence="1" type="ORF">MPEBLZ_01959</name>
</gene>
<evidence type="ECO:0000313" key="2">
    <source>
        <dbReference type="Proteomes" id="UP000050360"/>
    </source>
</evidence>
<proteinExistence type="predicted"/>
<accession>A0A0P8CKC3</accession>
<comment type="caution">
    <text evidence="1">The sequence shown here is derived from an EMBL/GenBank/DDBJ whole genome shotgun (WGS) entry which is preliminary data.</text>
</comment>
<dbReference type="Proteomes" id="UP000050360">
    <property type="component" value="Unassembled WGS sequence"/>
</dbReference>
<dbReference type="AlphaFoldDB" id="A0A0P8CKC3"/>
<reference evidence="1 2" key="1">
    <citation type="submission" date="2015-09" db="EMBL/GenBank/DDBJ databases">
        <title>A metagenomics-based metabolic model of nitrate-dependent anaerobic oxidation of methane by Methanoperedens-like archaea.</title>
        <authorList>
            <person name="Arshad A."/>
            <person name="Speth D.R."/>
            <person name="De Graaf R.M."/>
            <person name="Op Den Camp H.J."/>
            <person name="Jetten M.S."/>
            <person name="Welte C.U."/>
        </authorList>
    </citation>
    <scope>NUCLEOTIDE SEQUENCE [LARGE SCALE GENOMIC DNA]</scope>
</reference>
<protein>
    <submittedName>
        <fullName evidence="1">Uncharacterized protein</fullName>
    </submittedName>
</protein>
<name>A0A0P8CKC3_9EURY</name>
<sequence>MQANRVKRPYQELQHAMNVGSQCVRYVIGIMSPNYPELPDISEMLKAGMQANNKN</sequence>
<organism evidence="1 2">
    <name type="scientific">Candidatus Methanoperedens nitratireducens</name>
    <dbReference type="NCBI Taxonomy" id="1392998"/>
    <lineage>
        <taxon>Archaea</taxon>
        <taxon>Methanobacteriati</taxon>
        <taxon>Methanobacteriota</taxon>
        <taxon>Stenosarchaea group</taxon>
        <taxon>Methanomicrobia</taxon>
        <taxon>Methanosarcinales</taxon>
        <taxon>ANME-2 cluster</taxon>
        <taxon>Candidatus Methanoperedentaceae</taxon>
        <taxon>Candidatus Methanoperedens</taxon>
    </lineage>
</organism>
<dbReference type="EMBL" id="LKCM01000140">
    <property type="protein sequence ID" value="KPQ43493.1"/>
    <property type="molecule type" value="Genomic_DNA"/>
</dbReference>
<evidence type="ECO:0000313" key="1">
    <source>
        <dbReference type="EMBL" id="KPQ43493.1"/>
    </source>
</evidence>